<dbReference type="EMBL" id="STGY01000054">
    <property type="protein sequence ID" value="THV40874.1"/>
    <property type="molecule type" value="Genomic_DNA"/>
</dbReference>
<reference evidence="3" key="1">
    <citation type="submission" date="2019-04" db="EMBL/GenBank/DDBJ databases">
        <title>Nocardioides xinjiangensis sp. nov.</title>
        <authorList>
            <person name="Liu S."/>
        </authorList>
    </citation>
    <scope>NUCLEOTIDE SEQUENCE [LARGE SCALE GENOMIC DNA]</scope>
    <source>
        <strain evidence="3">18</strain>
    </source>
</reference>
<feature type="region of interest" description="Disordered" evidence="1">
    <location>
        <begin position="282"/>
        <end position="336"/>
    </location>
</feature>
<feature type="compositionally biased region" description="Basic and acidic residues" evidence="1">
    <location>
        <begin position="71"/>
        <end position="82"/>
    </location>
</feature>
<feature type="compositionally biased region" description="Polar residues" evidence="1">
    <location>
        <begin position="1"/>
        <end position="11"/>
    </location>
</feature>
<feature type="compositionally biased region" description="Low complexity" evidence="1">
    <location>
        <begin position="143"/>
        <end position="157"/>
    </location>
</feature>
<comment type="caution">
    <text evidence="2">The sequence shown here is derived from an EMBL/GenBank/DDBJ whole genome shotgun (WGS) entry which is preliminary data.</text>
</comment>
<feature type="compositionally biased region" description="Basic and acidic residues" evidence="1">
    <location>
        <begin position="286"/>
        <end position="299"/>
    </location>
</feature>
<protein>
    <submittedName>
        <fullName evidence="2">Uncharacterized protein</fullName>
    </submittedName>
</protein>
<dbReference type="RefSeq" id="WP_136535070.1">
    <property type="nucleotide sequence ID" value="NZ_STGY01000054.1"/>
</dbReference>
<evidence type="ECO:0000313" key="2">
    <source>
        <dbReference type="EMBL" id="THV40874.1"/>
    </source>
</evidence>
<accession>A0A4S8QJF8</accession>
<evidence type="ECO:0000313" key="3">
    <source>
        <dbReference type="Proteomes" id="UP000308760"/>
    </source>
</evidence>
<feature type="region of interest" description="Disordered" evidence="1">
    <location>
        <begin position="218"/>
        <end position="267"/>
    </location>
</feature>
<gene>
    <name evidence="2" type="ORF">FAB82_13550</name>
</gene>
<sequence>MASVSVRQNPTFGPGRNGSAPHSSNPPDSGDSAHPASSDFSQVAPNELTDSVLGKSADSYDVPPLQFGVEFRSRTVRPHDPDDPGVFGTPGWRPDPRTGRHRRGELPDPLPPSNEETPEPSRPSAGPPHQANPEPAWPPVSAPRPAAGASRPSTPARGFDVPHRFSQLREAAFDRFMTGSEVFARAHDTEMTPGRWERTWTKVTGWCKGLIRPAIRSRAPEAPAAHRKQPAPQPTPQPTPQPVPQVPQQRTGNDRPRPNPSWRYRVASHQVRTARFARALGGARLARSEPEHRQADRRNRSFAAWSPHSPEVTTATTTSTTTPTTTSKPTAPRLPAPGSLFIAAWERAFDAGPGLGQAVAR</sequence>
<organism evidence="2 3">
    <name type="scientific">Glycomyces buryatensis</name>
    <dbReference type="NCBI Taxonomy" id="2570927"/>
    <lineage>
        <taxon>Bacteria</taxon>
        <taxon>Bacillati</taxon>
        <taxon>Actinomycetota</taxon>
        <taxon>Actinomycetes</taxon>
        <taxon>Glycomycetales</taxon>
        <taxon>Glycomycetaceae</taxon>
        <taxon>Glycomyces</taxon>
    </lineage>
</organism>
<evidence type="ECO:0000256" key="1">
    <source>
        <dbReference type="SAM" id="MobiDB-lite"/>
    </source>
</evidence>
<proteinExistence type="predicted"/>
<name>A0A4S8QJF8_9ACTN</name>
<feature type="region of interest" description="Disordered" evidence="1">
    <location>
        <begin position="1"/>
        <end position="163"/>
    </location>
</feature>
<keyword evidence="3" id="KW-1185">Reference proteome</keyword>
<dbReference type="Proteomes" id="UP000308760">
    <property type="component" value="Unassembled WGS sequence"/>
</dbReference>
<dbReference type="AlphaFoldDB" id="A0A4S8QJF8"/>
<feature type="compositionally biased region" description="Low complexity" evidence="1">
    <location>
        <begin position="313"/>
        <end position="331"/>
    </location>
</feature>
<feature type="compositionally biased region" description="Pro residues" evidence="1">
    <location>
        <begin position="231"/>
        <end position="245"/>
    </location>
</feature>
<reference evidence="2 3" key="2">
    <citation type="submission" date="2019-05" db="EMBL/GenBank/DDBJ databases">
        <title>Glycomyces buryatensis sp. nov.</title>
        <authorList>
            <person name="Nikitina E."/>
        </authorList>
    </citation>
    <scope>NUCLEOTIDE SEQUENCE [LARGE SCALE GENOMIC DNA]</scope>
    <source>
        <strain evidence="2 3">18</strain>
    </source>
</reference>